<feature type="transmembrane region" description="Helical" evidence="14">
    <location>
        <begin position="396"/>
        <end position="417"/>
    </location>
</feature>
<evidence type="ECO:0000256" key="3">
    <source>
        <dbReference type="ARBA" id="ARBA00022448"/>
    </source>
</evidence>
<gene>
    <name evidence="15" type="ORF">SAMN02745885_01309</name>
</gene>
<dbReference type="PANTHER" id="PTHR48086:SF3">
    <property type="entry name" value="SODIUM_PROLINE SYMPORTER"/>
    <property type="match status" value="1"/>
</dbReference>
<feature type="transmembrane region" description="Helical" evidence="14">
    <location>
        <begin position="183"/>
        <end position="201"/>
    </location>
</feature>
<comment type="similarity">
    <text evidence="2 13">Belongs to the sodium:solute symporter (SSF) (TC 2.A.21) family.</text>
</comment>
<name>A0A1T4PK51_9FIRM</name>
<feature type="transmembrane region" description="Helical" evidence="14">
    <location>
        <begin position="44"/>
        <end position="62"/>
    </location>
</feature>
<evidence type="ECO:0000256" key="1">
    <source>
        <dbReference type="ARBA" id="ARBA00004651"/>
    </source>
</evidence>
<feature type="transmembrane region" description="Helical" evidence="14">
    <location>
        <begin position="453"/>
        <end position="475"/>
    </location>
</feature>
<evidence type="ECO:0000256" key="14">
    <source>
        <dbReference type="SAM" id="Phobius"/>
    </source>
</evidence>
<dbReference type="InterPro" id="IPR018212">
    <property type="entry name" value="Na/solute_symporter_CS"/>
</dbReference>
<dbReference type="GO" id="GO:0046942">
    <property type="term" value="P:carboxylic acid transport"/>
    <property type="evidence" value="ECO:0007669"/>
    <property type="project" value="UniProtKB-ARBA"/>
</dbReference>
<dbReference type="PROSITE" id="PS50283">
    <property type="entry name" value="NA_SOLUT_SYMP_3"/>
    <property type="match status" value="1"/>
</dbReference>
<comment type="subcellular location">
    <subcellularLocation>
        <location evidence="1">Cell membrane</location>
        <topology evidence="1">Multi-pass membrane protein</topology>
    </subcellularLocation>
</comment>
<proteinExistence type="inferred from homology"/>
<protein>
    <submittedName>
        <fullName evidence="15">Solute:Na+ symporter, SSS family</fullName>
    </submittedName>
</protein>
<keyword evidence="4" id="KW-1003">Cell membrane</keyword>
<dbReference type="EMBL" id="FUXM01000012">
    <property type="protein sequence ID" value="SJZ91943.1"/>
    <property type="molecule type" value="Genomic_DNA"/>
</dbReference>
<dbReference type="InterPro" id="IPR001734">
    <property type="entry name" value="Na/solute_symporter"/>
</dbReference>
<feature type="transmembrane region" description="Helical" evidence="14">
    <location>
        <begin position="122"/>
        <end position="147"/>
    </location>
</feature>
<evidence type="ECO:0000256" key="9">
    <source>
        <dbReference type="ARBA" id="ARBA00023065"/>
    </source>
</evidence>
<feature type="transmembrane region" description="Helical" evidence="14">
    <location>
        <begin position="324"/>
        <end position="352"/>
    </location>
</feature>
<dbReference type="NCBIfam" id="TIGR00813">
    <property type="entry name" value="sss"/>
    <property type="match status" value="1"/>
</dbReference>
<feature type="transmembrane region" description="Helical" evidence="14">
    <location>
        <begin position="373"/>
        <end position="390"/>
    </location>
</feature>
<comment type="catalytic activity">
    <reaction evidence="12">
        <text>L-proline(in) + Na(+)(in) = L-proline(out) + Na(+)(out)</text>
        <dbReference type="Rhea" id="RHEA:28967"/>
        <dbReference type="ChEBI" id="CHEBI:29101"/>
        <dbReference type="ChEBI" id="CHEBI:60039"/>
    </reaction>
</comment>
<keyword evidence="11" id="KW-0739">Sodium transport</keyword>
<dbReference type="AlphaFoldDB" id="A0A1T4PK51"/>
<evidence type="ECO:0000256" key="2">
    <source>
        <dbReference type="ARBA" id="ARBA00006434"/>
    </source>
</evidence>
<evidence type="ECO:0000256" key="5">
    <source>
        <dbReference type="ARBA" id="ARBA00022692"/>
    </source>
</evidence>
<keyword evidence="3" id="KW-0813">Transport</keyword>
<dbReference type="RefSeq" id="WP_200803476.1">
    <property type="nucleotide sequence ID" value="NZ_FUXM01000012.1"/>
</dbReference>
<feature type="transmembrane region" description="Helical" evidence="14">
    <location>
        <begin position="68"/>
        <end position="88"/>
    </location>
</feature>
<evidence type="ECO:0000256" key="10">
    <source>
        <dbReference type="ARBA" id="ARBA00023136"/>
    </source>
</evidence>
<sequence length="506" mass="54716">MIKWVLLVLFVSILIGSGWWARSKNRTPGDFFLGGRKVGPWMTAFAYGTTYFSAVLFVGYAGKVGWGFGLSALWVALGNALLGSWLAWKVLARPTRQMTERLGVMTMPEFFRARYQSPLMKVLASSLIFVFLVPYSASVYMGLSYLFEQIFGLPYALVAWLMAAVTAVFLILGGYLAVAVTDFIQGIVMLGGVGVMTWYILHAPQVGGLATGISRLAEKGSQLVSFFPQGPGLEQLLALVLLTSFGTWGMPQMVQKFCAIRDEKVVYTATRITTLFALLISGAAYGIGAFSRLFFDQIPLDPVTGKPSADLIMPLILKQALPEWAAAVILLLVLSASMSTLSSLVLVASSALTMDVIHSWLAPGLTPRRVLQLLRLFSLVFVGFSLYIALQKPAIILTLMALSWGTVAGAFLGPYLWGLYSRRVNQTGALAGMVAGAAFSIIWAWYFQMDAKYIPLGGCLAMLTSILTVPVFSLVGQQLPADHLALVFGEEGGISQGEEGAMVDVG</sequence>
<dbReference type="InterPro" id="IPR038377">
    <property type="entry name" value="Na/Glc_symporter_sf"/>
</dbReference>
<evidence type="ECO:0000256" key="8">
    <source>
        <dbReference type="ARBA" id="ARBA00023053"/>
    </source>
</evidence>
<accession>A0A1T4PK51</accession>
<keyword evidence="8" id="KW-0915">Sodium</keyword>
<keyword evidence="10 14" id="KW-0472">Membrane</keyword>
<dbReference type="PANTHER" id="PTHR48086">
    <property type="entry name" value="SODIUM/PROLINE SYMPORTER-RELATED"/>
    <property type="match status" value="1"/>
</dbReference>
<dbReference type="InterPro" id="IPR050277">
    <property type="entry name" value="Sodium:Solute_Symporter"/>
</dbReference>
<evidence type="ECO:0000256" key="6">
    <source>
        <dbReference type="ARBA" id="ARBA00022847"/>
    </source>
</evidence>
<keyword evidence="16" id="KW-1185">Reference proteome</keyword>
<dbReference type="PROSITE" id="PS00457">
    <property type="entry name" value="NA_SOLUT_SYMP_2"/>
    <property type="match status" value="1"/>
</dbReference>
<evidence type="ECO:0000313" key="15">
    <source>
        <dbReference type="EMBL" id="SJZ91943.1"/>
    </source>
</evidence>
<evidence type="ECO:0000256" key="11">
    <source>
        <dbReference type="ARBA" id="ARBA00023201"/>
    </source>
</evidence>
<dbReference type="GO" id="GO:0005886">
    <property type="term" value="C:plasma membrane"/>
    <property type="evidence" value="ECO:0007669"/>
    <property type="project" value="UniProtKB-SubCell"/>
</dbReference>
<evidence type="ECO:0000256" key="7">
    <source>
        <dbReference type="ARBA" id="ARBA00022989"/>
    </source>
</evidence>
<evidence type="ECO:0000256" key="4">
    <source>
        <dbReference type="ARBA" id="ARBA00022475"/>
    </source>
</evidence>
<organism evidence="15 16">
    <name type="scientific">Carboxydocella sporoproducens DSM 16521</name>
    <dbReference type="NCBI Taxonomy" id="1121270"/>
    <lineage>
        <taxon>Bacteria</taxon>
        <taxon>Bacillati</taxon>
        <taxon>Bacillota</taxon>
        <taxon>Clostridia</taxon>
        <taxon>Eubacteriales</taxon>
        <taxon>Clostridiales Family XVI. Incertae Sedis</taxon>
        <taxon>Carboxydocella</taxon>
    </lineage>
</organism>
<dbReference type="Gene3D" id="1.20.1730.10">
    <property type="entry name" value="Sodium/glucose cotransporter"/>
    <property type="match status" value="1"/>
</dbReference>
<feature type="transmembrane region" description="Helical" evidence="14">
    <location>
        <begin position="236"/>
        <end position="254"/>
    </location>
</feature>
<keyword evidence="6" id="KW-0769">Symport</keyword>
<evidence type="ECO:0000256" key="13">
    <source>
        <dbReference type="RuleBase" id="RU362091"/>
    </source>
</evidence>
<dbReference type="Proteomes" id="UP000189933">
    <property type="component" value="Unassembled WGS sequence"/>
</dbReference>
<evidence type="ECO:0000256" key="12">
    <source>
        <dbReference type="ARBA" id="ARBA00033708"/>
    </source>
</evidence>
<keyword evidence="7 14" id="KW-1133">Transmembrane helix</keyword>
<feature type="transmembrane region" description="Helical" evidence="14">
    <location>
        <begin position="275"/>
        <end position="295"/>
    </location>
</feature>
<keyword evidence="5 14" id="KW-0812">Transmembrane</keyword>
<feature type="transmembrane region" description="Helical" evidence="14">
    <location>
        <begin position="429"/>
        <end position="447"/>
    </location>
</feature>
<keyword evidence="9" id="KW-0406">Ion transport</keyword>
<dbReference type="Pfam" id="PF00474">
    <property type="entry name" value="SSF"/>
    <property type="match status" value="1"/>
</dbReference>
<reference evidence="16" key="1">
    <citation type="submission" date="2017-02" db="EMBL/GenBank/DDBJ databases">
        <authorList>
            <person name="Varghese N."/>
            <person name="Submissions S."/>
        </authorList>
    </citation>
    <scope>NUCLEOTIDE SEQUENCE [LARGE SCALE GENOMIC DNA]</scope>
    <source>
        <strain evidence="16">DSM 16521</strain>
    </source>
</reference>
<feature type="transmembrane region" description="Helical" evidence="14">
    <location>
        <begin position="6"/>
        <end position="23"/>
    </location>
</feature>
<feature type="transmembrane region" description="Helical" evidence="14">
    <location>
        <begin position="153"/>
        <end position="176"/>
    </location>
</feature>
<dbReference type="GO" id="GO:0015293">
    <property type="term" value="F:symporter activity"/>
    <property type="evidence" value="ECO:0007669"/>
    <property type="project" value="UniProtKB-KW"/>
</dbReference>
<evidence type="ECO:0000313" key="16">
    <source>
        <dbReference type="Proteomes" id="UP000189933"/>
    </source>
</evidence>
<dbReference type="GO" id="GO:0006814">
    <property type="term" value="P:sodium ion transport"/>
    <property type="evidence" value="ECO:0007669"/>
    <property type="project" value="UniProtKB-KW"/>
</dbReference>